<keyword evidence="4" id="KW-0804">Transcription</keyword>
<dbReference type="AlphaFoldDB" id="R2XT89"/>
<reference evidence="8 10" key="2">
    <citation type="submission" date="2013-03" db="EMBL/GenBank/DDBJ databases">
        <title>The Genome Sequence of Enterococcus gilvus ATCC BAA-350 (PacBio/Illumina hybrid assembly).</title>
        <authorList>
            <consortium name="The Broad Institute Genomics Platform"/>
            <consortium name="The Broad Institute Genome Sequencing Center for Infectious Disease"/>
            <person name="Earl A."/>
            <person name="Russ C."/>
            <person name="Gilmore M."/>
            <person name="Surin D."/>
            <person name="Walker B."/>
            <person name="Young S."/>
            <person name="Zeng Q."/>
            <person name="Gargeya S."/>
            <person name="Fitzgerald M."/>
            <person name="Haas B."/>
            <person name="Abouelleil A."/>
            <person name="Allen A.W."/>
            <person name="Alvarado L."/>
            <person name="Arachchi H.M."/>
            <person name="Berlin A.M."/>
            <person name="Chapman S.B."/>
            <person name="Gainer-Dewar J."/>
            <person name="Goldberg J."/>
            <person name="Griggs A."/>
            <person name="Gujja S."/>
            <person name="Hansen M."/>
            <person name="Howarth C."/>
            <person name="Imamovic A."/>
            <person name="Ireland A."/>
            <person name="Larimer J."/>
            <person name="McCowan C."/>
            <person name="Murphy C."/>
            <person name="Pearson M."/>
            <person name="Poon T.W."/>
            <person name="Priest M."/>
            <person name="Roberts A."/>
            <person name="Saif S."/>
            <person name="Shea T."/>
            <person name="Sisk P."/>
            <person name="Sykes S."/>
            <person name="Wortman J."/>
            <person name="Nusbaum C."/>
            <person name="Birren B."/>
        </authorList>
    </citation>
    <scope>NUCLEOTIDE SEQUENCE [LARGE SCALE GENOMIC DNA]</scope>
    <source>
        <strain evidence="8 10">ATCC BAA-350</strain>
    </source>
</reference>
<dbReference type="SUPFAM" id="SSF88946">
    <property type="entry name" value="Sigma2 domain of RNA polymerase sigma factors"/>
    <property type="match status" value="1"/>
</dbReference>
<keyword evidence="10" id="KW-1185">Reference proteome</keyword>
<keyword evidence="2" id="KW-0805">Transcription regulation</keyword>
<evidence type="ECO:0000313" key="7">
    <source>
        <dbReference type="EMBL" id="EOI57743.1"/>
    </source>
</evidence>
<evidence type="ECO:0000313" key="10">
    <source>
        <dbReference type="Proteomes" id="UP000014160"/>
    </source>
</evidence>
<evidence type="ECO:0000256" key="4">
    <source>
        <dbReference type="ARBA" id="ARBA00023163"/>
    </source>
</evidence>
<proteinExistence type="inferred from homology"/>
<dbReference type="CDD" id="cd06171">
    <property type="entry name" value="Sigma70_r4"/>
    <property type="match status" value="1"/>
</dbReference>
<dbReference type="InterPro" id="IPR013324">
    <property type="entry name" value="RNA_pol_sigma_r3/r4-like"/>
</dbReference>
<evidence type="ECO:0000313" key="9">
    <source>
        <dbReference type="Proteomes" id="UP000013750"/>
    </source>
</evidence>
<gene>
    <name evidence="8" type="ORF">I592_03643</name>
    <name evidence="7" type="ORF">UKC_00718</name>
</gene>
<dbReference type="InterPro" id="IPR039425">
    <property type="entry name" value="RNA_pol_sigma-70-like"/>
</dbReference>
<sequence>MASEVLSREHPIVGFFKELFAFLNPAKEKQESEKETDFYYLDRYGDHLLRLAMSYVHNQSDAEDIVQETMIQLIRKAPEFENEEHEKAWLYRVTINLSKNRLKANGRRRFEPLPETLTEETPEDFGYLWEAVAQLPEIQRSALHFFYYEGFSTKEIAQLLEMKESTLRSHLHRGRNQLEQLLKGEAPDETNLS</sequence>
<evidence type="ECO:0000259" key="5">
    <source>
        <dbReference type="Pfam" id="PF04542"/>
    </source>
</evidence>
<name>R2XT89_9ENTE</name>
<keyword evidence="3" id="KW-0731">Sigma factor</keyword>
<dbReference type="PATRIC" id="fig|1158614.3.peg.743"/>
<reference evidence="7 9" key="1">
    <citation type="submission" date="2013-02" db="EMBL/GenBank/DDBJ databases">
        <title>The Genome Sequence of Enterococcus gilvus ATCC BAA-350.</title>
        <authorList>
            <consortium name="The Broad Institute Genome Sequencing Platform"/>
            <consortium name="The Broad Institute Genome Sequencing Center for Infectious Disease"/>
            <person name="Earl A.M."/>
            <person name="Gilmore M.S."/>
            <person name="Lebreton F."/>
            <person name="Walker B."/>
            <person name="Young S.K."/>
            <person name="Zeng Q."/>
            <person name="Gargeya S."/>
            <person name="Fitzgerald M."/>
            <person name="Haas B."/>
            <person name="Abouelleil A."/>
            <person name="Alvarado L."/>
            <person name="Arachchi H.M."/>
            <person name="Berlin A.M."/>
            <person name="Chapman S.B."/>
            <person name="Dewar J."/>
            <person name="Goldberg J."/>
            <person name="Griggs A."/>
            <person name="Gujja S."/>
            <person name="Hansen M."/>
            <person name="Howarth C."/>
            <person name="Imamovic A."/>
            <person name="Larimer J."/>
            <person name="McCowan C."/>
            <person name="Murphy C."/>
            <person name="Neiman D."/>
            <person name="Pearson M."/>
            <person name="Priest M."/>
            <person name="Roberts A."/>
            <person name="Saif S."/>
            <person name="Shea T."/>
            <person name="Sisk P."/>
            <person name="Sykes S."/>
            <person name="Wortman J."/>
            <person name="Nusbaum C."/>
            <person name="Birren B."/>
        </authorList>
    </citation>
    <scope>NUCLEOTIDE SEQUENCE [LARGE SCALE GENOMIC DNA]</scope>
    <source>
        <strain evidence="7 9">ATCC BAA-350</strain>
    </source>
</reference>
<dbReference type="Gene3D" id="1.10.1740.10">
    <property type="match status" value="1"/>
</dbReference>
<organism evidence="7 9">
    <name type="scientific">Enterococcus gilvus ATCC BAA-350</name>
    <dbReference type="NCBI Taxonomy" id="1158614"/>
    <lineage>
        <taxon>Bacteria</taxon>
        <taxon>Bacillati</taxon>
        <taxon>Bacillota</taxon>
        <taxon>Bacilli</taxon>
        <taxon>Lactobacillales</taxon>
        <taxon>Enterococcaceae</taxon>
        <taxon>Enterococcus</taxon>
    </lineage>
</organism>
<dbReference type="RefSeq" id="WP_010779167.1">
    <property type="nucleotide sequence ID" value="NZ_ASWH01000002.1"/>
</dbReference>
<dbReference type="PANTHER" id="PTHR43133">
    <property type="entry name" value="RNA POLYMERASE ECF-TYPE SIGMA FACTO"/>
    <property type="match status" value="1"/>
</dbReference>
<dbReference type="EMBL" id="AJDQ01000004">
    <property type="protein sequence ID" value="EOI57743.1"/>
    <property type="molecule type" value="Genomic_DNA"/>
</dbReference>
<dbReference type="eggNOG" id="COG1595">
    <property type="taxonomic scope" value="Bacteria"/>
</dbReference>
<dbReference type="NCBIfam" id="TIGR02937">
    <property type="entry name" value="sigma70-ECF"/>
    <property type="match status" value="1"/>
</dbReference>
<dbReference type="Proteomes" id="UP000013750">
    <property type="component" value="Unassembled WGS sequence"/>
</dbReference>
<dbReference type="InterPro" id="IPR007627">
    <property type="entry name" value="RNA_pol_sigma70_r2"/>
</dbReference>
<dbReference type="EMBL" id="ASWH01000002">
    <property type="protein sequence ID" value="EOW79503.1"/>
    <property type="molecule type" value="Genomic_DNA"/>
</dbReference>
<evidence type="ECO:0000256" key="1">
    <source>
        <dbReference type="ARBA" id="ARBA00010641"/>
    </source>
</evidence>
<dbReference type="Pfam" id="PF08281">
    <property type="entry name" value="Sigma70_r4_2"/>
    <property type="match status" value="1"/>
</dbReference>
<dbReference type="GO" id="GO:0006352">
    <property type="term" value="P:DNA-templated transcription initiation"/>
    <property type="evidence" value="ECO:0007669"/>
    <property type="project" value="InterPro"/>
</dbReference>
<dbReference type="SUPFAM" id="SSF88659">
    <property type="entry name" value="Sigma3 and sigma4 domains of RNA polymerase sigma factors"/>
    <property type="match status" value="1"/>
</dbReference>
<dbReference type="InterPro" id="IPR013249">
    <property type="entry name" value="RNA_pol_sigma70_r4_t2"/>
</dbReference>
<evidence type="ECO:0000259" key="6">
    <source>
        <dbReference type="Pfam" id="PF08281"/>
    </source>
</evidence>
<evidence type="ECO:0000256" key="3">
    <source>
        <dbReference type="ARBA" id="ARBA00023082"/>
    </source>
</evidence>
<accession>R2XT89</accession>
<evidence type="ECO:0000313" key="8">
    <source>
        <dbReference type="EMBL" id="EOW79503.1"/>
    </source>
</evidence>
<dbReference type="InterPro" id="IPR014284">
    <property type="entry name" value="RNA_pol_sigma-70_dom"/>
</dbReference>
<dbReference type="GO" id="GO:0016987">
    <property type="term" value="F:sigma factor activity"/>
    <property type="evidence" value="ECO:0007669"/>
    <property type="project" value="UniProtKB-KW"/>
</dbReference>
<feature type="domain" description="RNA polymerase sigma-70 region 2" evidence="5">
    <location>
        <begin position="42"/>
        <end position="108"/>
    </location>
</feature>
<comment type="caution">
    <text evidence="7">The sequence shown here is derived from an EMBL/GenBank/DDBJ whole genome shotgun (WGS) entry which is preliminary data.</text>
</comment>
<dbReference type="Pfam" id="PF04542">
    <property type="entry name" value="Sigma70_r2"/>
    <property type="match status" value="1"/>
</dbReference>
<dbReference type="InterPro" id="IPR036388">
    <property type="entry name" value="WH-like_DNA-bd_sf"/>
</dbReference>
<dbReference type="Proteomes" id="UP000014160">
    <property type="component" value="Unassembled WGS sequence"/>
</dbReference>
<dbReference type="HOGENOM" id="CLU_047691_3_1_9"/>
<protein>
    <submittedName>
        <fullName evidence="7">Sigma-70 family RNA polymerase sigma factor</fullName>
    </submittedName>
</protein>
<comment type="similarity">
    <text evidence="1">Belongs to the sigma-70 factor family. ECF subfamily.</text>
</comment>
<dbReference type="PANTHER" id="PTHR43133:SF51">
    <property type="entry name" value="RNA POLYMERASE SIGMA FACTOR"/>
    <property type="match status" value="1"/>
</dbReference>
<dbReference type="InterPro" id="IPR013325">
    <property type="entry name" value="RNA_pol_sigma_r2"/>
</dbReference>
<feature type="domain" description="RNA polymerase sigma factor 70 region 4 type 2" evidence="6">
    <location>
        <begin position="127"/>
        <end position="178"/>
    </location>
</feature>
<evidence type="ECO:0000256" key="2">
    <source>
        <dbReference type="ARBA" id="ARBA00023015"/>
    </source>
</evidence>
<dbReference type="GO" id="GO:0003677">
    <property type="term" value="F:DNA binding"/>
    <property type="evidence" value="ECO:0007669"/>
    <property type="project" value="InterPro"/>
</dbReference>
<dbReference type="Gene3D" id="1.10.10.10">
    <property type="entry name" value="Winged helix-like DNA-binding domain superfamily/Winged helix DNA-binding domain"/>
    <property type="match status" value="1"/>
</dbReference>